<evidence type="ECO:0000256" key="3">
    <source>
        <dbReference type="ARBA" id="ARBA00004308"/>
    </source>
</evidence>
<dbReference type="Gene3D" id="4.10.400.10">
    <property type="entry name" value="Low-density Lipoprotein Receptor"/>
    <property type="match status" value="3"/>
</dbReference>
<dbReference type="InterPro" id="IPR023415">
    <property type="entry name" value="LDLR_class-A_CS"/>
</dbReference>
<keyword evidence="13" id="KW-0768">Sushi</keyword>
<evidence type="ECO:0000256" key="13">
    <source>
        <dbReference type="PROSITE-ProRule" id="PRU00302"/>
    </source>
</evidence>
<dbReference type="SUPFAM" id="SSF57535">
    <property type="entry name" value="Complement control module/SCR domain"/>
    <property type="match status" value="1"/>
</dbReference>
<evidence type="ECO:0000256" key="11">
    <source>
        <dbReference type="ARBA" id="ARBA00023157"/>
    </source>
</evidence>
<dbReference type="PROSITE" id="PS50923">
    <property type="entry name" value="SUSHI"/>
    <property type="match status" value="1"/>
</dbReference>
<evidence type="ECO:0000256" key="6">
    <source>
        <dbReference type="ARBA" id="ARBA00022679"/>
    </source>
</evidence>
<evidence type="ECO:0000256" key="14">
    <source>
        <dbReference type="SAM" id="SignalP"/>
    </source>
</evidence>
<dbReference type="Proteomes" id="UP000037510">
    <property type="component" value="Unassembled WGS sequence"/>
</dbReference>
<comment type="caution">
    <text evidence="13">Lacks conserved residue(s) required for the propagation of feature annotation.</text>
</comment>
<feature type="signal peptide" evidence="14">
    <location>
        <begin position="1"/>
        <end position="29"/>
    </location>
</feature>
<evidence type="ECO:0000256" key="10">
    <source>
        <dbReference type="ARBA" id="ARBA00023136"/>
    </source>
</evidence>
<feature type="disulfide bond" evidence="12">
    <location>
        <begin position="116"/>
        <end position="128"/>
    </location>
</feature>
<keyword evidence="7" id="KW-0812">Transmembrane</keyword>
<dbReference type="PRINTS" id="PR00261">
    <property type="entry name" value="LDLRECEPTOR"/>
</dbReference>
<accession>A0A0L7L8Y0</accession>
<evidence type="ECO:0000256" key="9">
    <source>
        <dbReference type="ARBA" id="ARBA00022989"/>
    </source>
</evidence>
<dbReference type="InterPro" id="IPR050685">
    <property type="entry name" value="LDLR"/>
</dbReference>
<feature type="domain" description="Sushi" evidence="15">
    <location>
        <begin position="164"/>
        <end position="227"/>
    </location>
</feature>
<evidence type="ECO:0000256" key="1">
    <source>
        <dbReference type="ARBA" id="ARBA00004141"/>
    </source>
</evidence>
<keyword evidence="6" id="KW-0808">Transferase</keyword>
<keyword evidence="17" id="KW-1185">Reference proteome</keyword>
<name>A0A0L7L8Y0_OPEBR</name>
<dbReference type="SUPFAM" id="SSF57424">
    <property type="entry name" value="LDL receptor-like module"/>
    <property type="match status" value="3"/>
</dbReference>
<evidence type="ECO:0000313" key="17">
    <source>
        <dbReference type="Proteomes" id="UP000037510"/>
    </source>
</evidence>
<dbReference type="STRING" id="104452.A0A0L7L8Y0"/>
<evidence type="ECO:0000256" key="4">
    <source>
        <dbReference type="ARBA" id="ARBA00008744"/>
    </source>
</evidence>
<organism evidence="16 17">
    <name type="scientific">Operophtera brumata</name>
    <name type="common">Winter moth</name>
    <name type="synonym">Phalaena brumata</name>
    <dbReference type="NCBI Taxonomy" id="104452"/>
    <lineage>
        <taxon>Eukaryota</taxon>
        <taxon>Metazoa</taxon>
        <taxon>Ecdysozoa</taxon>
        <taxon>Arthropoda</taxon>
        <taxon>Hexapoda</taxon>
        <taxon>Insecta</taxon>
        <taxon>Pterygota</taxon>
        <taxon>Neoptera</taxon>
        <taxon>Endopterygota</taxon>
        <taxon>Lepidoptera</taxon>
        <taxon>Glossata</taxon>
        <taxon>Ditrysia</taxon>
        <taxon>Geometroidea</taxon>
        <taxon>Geometridae</taxon>
        <taxon>Larentiinae</taxon>
        <taxon>Operophtera</taxon>
    </lineage>
</organism>
<feature type="disulfide bond" evidence="12">
    <location>
        <begin position="53"/>
        <end position="71"/>
    </location>
</feature>
<comment type="subcellular location">
    <subcellularLocation>
        <location evidence="3">Endomembrane system</location>
    </subcellularLocation>
    <subcellularLocation>
        <location evidence="1">Membrane</location>
        <topology evidence="1">Multi-pass membrane protein</topology>
    </subcellularLocation>
    <subcellularLocation>
        <location evidence="2">Membrane</location>
        <topology evidence="2">Single-pass membrane protein</topology>
    </subcellularLocation>
</comment>
<evidence type="ECO:0000256" key="12">
    <source>
        <dbReference type="PROSITE-ProRule" id="PRU00124"/>
    </source>
</evidence>
<dbReference type="InterPro" id="IPR036055">
    <property type="entry name" value="LDL_receptor-like_sf"/>
</dbReference>
<dbReference type="GO" id="GO:0005886">
    <property type="term" value="C:plasma membrane"/>
    <property type="evidence" value="ECO:0007669"/>
    <property type="project" value="TreeGrafter"/>
</dbReference>
<comment type="caution">
    <text evidence="16">The sequence shown here is derived from an EMBL/GenBank/DDBJ whole genome shotgun (WGS) entry which is preliminary data.</text>
</comment>
<keyword evidence="14" id="KW-0732">Signal</keyword>
<dbReference type="CDD" id="cd00033">
    <property type="entry name" value="CCP"/>
    <property type="match status" value="1"/>
</dbReference>
<dbReference type="GO" id="GO:0016192">
    <property type="term" value="P:vesicle-mediated transport"/>
    <property type="evidence" value="ECO:0007669"/>
    <property type="project" value="UniProtKB-ARBA"/>
</dbReference>
<comment type="similarity">
    <text evidence="4">Belongs to the dpy-19 family.</text>
</comment>
<keyword evidence="8" id="KW-0677">Repeat</keyword>
<dbReference type="InterPro" id="IPR000436">
    <property type="entry name" value="Sushi_SCR_CCP_dom"/>
</dbReference>
<dbReference type="InterPro" id="IPR035976">
    <property type="entry name" value="Sushi/SCR/CCP_sf"/>
</dbReference>
<dbReference type="GO" id="GO:0012505">
    <property type="term" value="C:endomembrane system"/>
    <property type="evidence" value="ECO:0007669"/>
    <property type="project" value="UniProtKB-SubCell"/>
</dbReference>
<keyword evidence="5" id="KW-0328">Glycosyltransferase</keyword>
<reference evidence="16 17" key="1">
    <citation type="journal article" date="2015" name="Genome Biol. Evol.">
        <title>The genome of winter moth (Operophtera brumata) provides a genomic perspective on sexual dimorphism and phenology.</title>
        <authorList>
            <person name="Derks M.F."/>
            <person name="Smit S."/>
            <person name="Salis L."/>
            <person name="Schijlen E."/>
            <person name="Bossers A."/>
            <person name="Mateman C."/>
            <person name="Pijl A.S."/>
            <person name="de Ridder D."/>
            <person name="Groenen M.A."/>
            <person name="Visser M.E."/>
            <person name="Megens H.J."/>
        </authorList>
    </citation>
    <scope>NUCLEOTIDE SEQUENCE [LARGE SCALE GENOMIC DNA]</scope>
    <source>
        <strain evidence="16">WM2013NL</strain>
        <tissue evidence="16">Head and thorax</tissue>
    </source>
</reference>
<dbReference type="SMART" id="SM00192">
    <property type="entry name" value="LDLa"/>
    <property type="match status" value="3"/>
</dbReference>
<dbReference type="Pfam" id="PF10034">
    <property type="entry name" value="Dpy19"/>
    <property type="match status" value="1"/>
</dbReference>
<dbReference type="CDD" id="cd00112">
    <property type="entry name" value="LDLa"/>
    <property type="match status" value="3"/>
</dbReference>
<dbReference type="Gene3D" id="2.10.70.10">
    <property type="entry name" value="Complement Module, domain 1"/>
    <property type="match status" value="1"/>
</dbReference>
<sequence length="399" mass="43125">MSTSSGSVFAGSMPLLASVMLVTRRAVVAHPHYEHKQARIILVLCSSFSEYSCSDGACVSAELVCDGRADCADGSDEMACQPSARDGACVGTELVCDGRADCADGSDEMASQPSACQSNWFRCTYGACVDGTAPCNGLQECADSSDELLPRCRNETEEIRPPTGNCVLPPYPEHGTYATNIAGARPGLGYKYVTLDVTCQRGYGALGSSSVTCQDGNWRETVPKCVLEYRCIVSGVITGTRACNAYEPAGTTVIPECRKPNYYSPTTLTFMRCVDGYWDYTARCSPGSIKHGTNITILIKDTIEVYKGQFNYYVPLFNQSQIGASINDRINNLGNNNSSYNYGQFVPVTEGDSGLGINDNFNTFDENTVDDIDGIDWRMGETPYDAKNKTSSDNKPVSQ</sequence>
<evidence type="ECO:0000256" key="2">
    <source>
        <dbReference type="ARBA" id="ARBA00004167"/>
    </source>
</evidence>
<dbReference type="InterPro" id="IPR018732">
    <property type="entry name" value="Dpy-19/Dpy-19-like"/>
</dbReference>
<dbReference type="SMART" id="SM00032">
    <property type="entry name" value="CCP"/>
    <property type="match status" value="1"/>
</dbReference>
<evidence type="ECO:0000256" key="7">
    <source>
        <dbReference type="ARBA" id="ARBA00022692"/>
    </source>
</evidence>
<feature type="chain" id="PRO_5005573107" evidence="14">
    <location>
        <begin position="30"/>
        <end position="399"/>
    </location>
</feature>
<gene>
    <name evidence="16" type="ORF">OBRU01_12256</name>
</gene>
<dbReference type="PROSITE" id="PS01209">
    <property type="entry name" value="LDLRA_1"/>
    <property type="match status" value="2"/>
</dbReference>
<dbReference type="GO" id="GO:0016757">
    <property type="term" value="F:glycosyltransferase activity"/>
    <property type="evidence" value="ECO:0007669"/>
    <property type="project" value="UniProtKB-KW"/>
</dbReference>
<keyword evidence="10" id="KW-0472">Membrane</keyword>
<feature type="disulfide bond" evidence="12">
    <location>
        <begin position="123"/>
        <end position="141"/>
    </location>
</feature>
<keyword evidence="11 12" id="KW-1015">Disulfide bond</keyword>
<dbReference type="EMBL" id="JTDY01002159">
    <property type="protein sequence ID" value="KOB71983.1"/>
    <property type="molecule type" value="Genomic_DNA"/>
</dbReference>
<evidence type="ECO:0000256" key="5">
    <source>
        <dbReference type="ARBA" id="ARBA00022676"/>
    </source>
</evidence>
<dbReference type="Pfam" id="PF00057">
    <property type="entry name" value="Ldl_recept_a"/>
    <property type="match status" value="3"/>
</dbReference>
<dbReference type="InterPro" id="IPR002172">
    <property type="entry name" value="LDrepeatLR_classA_rpt"/>
</dbReference>
<feature type="disulfide bond" evidence="12">
    <location>
        <begin position="65"/>
        <end position="80"/>
    </location>
</feature>
<dbReference type="AlphaFoldDB" id="A0A0L7L8Y0"/>
<dbReference type="Pfam" id="PF00084">
    <property type="entry name" value="Sushi"/>
    <property type="match status" value="1"/>
</dbReference>
<proteinExistence type="inferred from homology"/>
<evidence type="ECO:0000313" key="16">
    <source>
        <dbReference type="EMBL" id="KOB71983.1"/>
    </source>
</evidence>
<protein>
    <submittedName>
        <fullName evidence="16">Pattern recognition serine proteinase</fullName>
    </submittedName>
</protein>
<dbReference type="PANTHER" id="PTHR24270">
    <property type="entry name" value="LOW-DENSITY LIPOPROTEIN RECEPTOR-RELATED"/>
    <property type="match status" value="1"/>
</dbReference>
<evidence type="ECO:0000259" key="15">
    <source>
        <dbReference type="PROSITE" id="PS50923"/>
    </source>
</evidence>
<evidence type="ECO:0000256" key="8">
    <source>
        <dbReference type="ARBA" id="ARBA00022737"/>
    </source>
</evidence>
<dbReference type="PROSITE" id="PS50068">
    <property type="entry name" value="LDLRA_2"/>
    <property type="match status" value="3"/>
</dbReference>
<keyword evidence="9" id="KW-1133">Transmembrane helix</keyword>